<dbReference type="AlphaFoldDB" id="A0A1I6D2U3"/>
<dbReference type="STRING" id="84724.SAMN04488564_101931"/>
<dbReference type="Proteomes" id="UP000198583">
    <property type="component" value="Unassembled WGS sequence"/>
</dbReference>
<reference evidence="3" key="1">
    <citation type="submission" date="2016-10" db="EMBL/GenBank/DDBJ databases">
        <authorList>
            <person name="Varghese N."/>
            <person name="Submissions S."/>
        </authorList>
    </citation>
    <scope>NUCLEOTIDE SEQUENCE [LARGE SCALE GENOMIC DNA]</scope>
    <source>
        <strain evidence="3">DSM 44232</strain>
    </source>
</reference>
<accession>A0A1I6D2U3</accession>
<proteinExistence type="predicted"/>
<evidence type="ECO:0000313" key="2">
    <source>
        <dbReference type="EMBL" id="SFQ99804.1"/>
    </source>
</evidence>
<protein>
    <recommendedName>
        <fullName evidence="4">KAP family P-loop domain-containing protein</fullName>
    </recommendedName>
</protein>
<evidence type="ECO:0000313" key="3">
    <source>
        <dbReference type="Proteomes" id="UP000198583"/>
    </source>
</evidence>
<organism evidence="2 3">
    <name type="scientific">Lentzea waywayandensis</name>
    <dbReference type="NCBI Taxonomy" id="84724"/>
    <lineage>
        <taxon>Bacteria</taxon>
        <taxon>Bacillati</taxon>
        <taxon>Actinomycetota</taxon>
        <taxon>Actinomycetes</taxon>
        <taxon>Pseudonocardiales</taxon>
        <taxon>Pseudonocardiaceae</taxon>
        <taxon>Lentzea</taxon>
    </lineage>
</organism>
<name>A0A1I6D2U3_9PSEU</name>
<keyword evidence="3" id="KW-1185">Reference proteome</keyword>
<feature type="region of interest" description="Disordered" evidence="1">
    <location>
        <begin position="1"/>
        <end position="22"/>
    </location>
</feature>
<evidence type="ECO:0000256" key="1">
    <source>
        <dbReference type="SAM" id="MobiDB-lite"/>
    </source>
</evidence>
<evidence type="ECO:0008006" key="4">
    <source>
        <dbReference type="Google" id="ProtNLM"/>
    </source>
</evidence>
<gene>
    <name evidence="2" type="ORF">SAMN04488564_101931</name>
</gene>
<sequence length="306" mass="34296">MNPYLVPLGGDGPGPLRPHDDPTHEDFYVPVDHTLAAFEQFKASIGDAAKIRAKGRLVVALGWDGCGKSSLLNRCATHLKSVLRQDDGQCLVFSFTDACRDSDSVEERQKAVCQCLIDELDDRDMLTSKHRKKLDGYAPKLKYRYLGNHVLGDTAVVILLPRIELEQEVESYAHWTHRNLVFLAESRQVEAVRAHWPKIKSASTEQGTVPIQLEVGKLEPDDGWAFVQARNGHRTDGVVYPFVSKETIRAVIAAKEFSIGELHNLLFRLFEEILAERTNSGPIGSGLTDEVTYNTITDFYFRRGTT</sequence>
<dbReference type="EMBL" id="FOYL01000001">
    <property type="protein sequence ID" value="SFQ99804.1"/>
    <property type="molecule type" value="Genomic_DNA"/>
</dbReference>